<evidence type="ECO:0000313" key="3">
    <source>
        <dbReference type="Proteomes" id="UP001589854"/>
    </source>
</evidence>
<proteinExistence type="predicted"/>
<keyword evidence="1" id="KW-0812">Transmembrane</keyword>
<reference evidence="2 3" key="1">
    <citation type="submission" date="2024-09" db="EMBL/GenBank/DDBJ databases">
        <authorList>
            <person name="Sun Q."/>
            <person name="Mori K."/>
        </authorList>
    </citation>
    <scope>NUCLEOTIDE SEQUENCE [LARGE SCALE GENOMIC DNA]</scope>
    <source>
        <strain evidence="2 3">CCM 7228</strain>
    </source>
</reference>
<protein>
    <submittedName>
        <fullName evidence="2">Competence type IV pilus minor pilin ComGG</fullName>
    </submittedName>
</protein>
<dbReference type="Pfam" id="PF14173">
    <property type="entry name" value="ComGG"/>
    <property type="match status" value="1"/>
</dbReference>
<organism evidence="2 3">
    <name type="scientific">Metabacillus herbersteinensis</name>
    <dbReference type="NCBI Taxonomy" id="283816"/>
    <lineage>
        <taxon>Bacteria</taxon>
        <taxon>Bacillati</taxon>
        <taxon>Bacillota</taxon>
        <taxon>Bacilli</taxon>
        <taxon>Bacillales</taxon>
        <taxon>Bacillaceae</taxon>
        <taxon>Metabacillus</taxon>
    </lineage>
</organism>
<keyword evidence="1" id="KW-0472">Membrane</keyword>
<dbReference type="EMBL" id="JBHLVO010000001">
    <property type="protein sequence ID" value="MFC0269978.1"/>
    <property type="molecule type" value="Genomic_DNA"/>
</dbReference>
<sequence length="125" mass="14154">MLNSEKGYILPTTIVLALFCLMIVTHLSTILITETAFYQDTKQFYILENMMQVAVDASLAEINAGITSGSNTLTLPNGDIQYSIQQISPEEIEVQLTCTSTENNLNIAMYHYNILENKMSMWEEY</sequence>
<evidence type="ECO:0000256" key="1">
    <source>
        <dbReference type="SAM" id="Phobius"/>
    </source>
</evidence>
<evidence type="ECO:0000313" key="2">
    <source>
        <dbReference type="EMBL" id="MFC0269978.1"/>
    </source>
</evidence>
<dbReference type="RefSeq" id="WP_378929449.1">
    <property type="nucleotide sequence ID" value="NZ_JBHLVO010000001.1"/>
</dbReference>
<keyword evidence="1" id="KW-1133">Transmembrane helix</keyword>
<dbReference type="Proteomes" id="UP001589854">
    <property type="component" value="Unassembled WGS sequence"/>
</dbReference>
<feature type="transmembrane region" description="Helical" evidence="1">
    <location>
        <begin position="12"/>
        <end position="32"/>
    </location>
</feature>
<gene>
    <name evidence="2" type="primary">comGG</name>
    <name evidence="2" type="ORF">ACFFIX_00705</name>
</gene>
<keyword evidence="3" id="KW-1185">Reference proteome</keyword>
<name>A0ABV6G8H6_9BACI</name>
<comment type="caution">
    <text evidence="2">The sequence shown here is derived from an EMBL/GenBank/DDBJ whole genome shotgun (WGS) entry which is preliminary data.</text>
</comment>
<accession>A0ABV6G8H6</accession>
<dbReference type="InterPro" id="IPR020372">
    <property type="entry name" value="Competence_ComGG"/>
</dbReference>